<protein>
    <submittedName>
        <fullName evidence="2">tRNA-t(6)A37 methylthiotransferase</fullName>
    </submittedName>
</protein>
<reference evidence="2" key="1">
    <citation type="submission" date="2022-11" db="UniProtKB">
        <authorList>
            <consortium name="WormBaseParasite"/>
        </authorList>
    </citation>
    <scope>IDENTIFICATION</scope>
</reference>
<sequence>MDIEDIADNASATAGPRPRDFHIKVRSKKKDENEEKPETDSILAWSKTVYLKTWGCSHNGSDSEYMGGLLTAAGFKVSNDKEGSDIWLLNSCTVKTPSETQLENMVIEAQKKGKKVVVAGCVSQAAPNESYLKGVSIVGVKQIDQIVNVVEETINGNSVRMLSLRNKTTPTLSMPKMRRNERIEILAINSGCLNNCTYCKTKMARGNLQSYPLEDLVTQAKTAFEVDGVKELWLTSEDLGAWGRDIDMVLPDLLKELVKVIPDGCMARLGMTNPPYILDHLSEIAEILNHPRVYSFLHIPVQAGSNAVLNDMKREYSNEDFCKIVDYMIKHVPDVYIATDFICAFPTENEEDFKESLALVEKYKFPTLFINQFYPRPGTPAARLKKINTIEARRRTGEMTKLFHSYTRYTDEKIGQIHDVLICEKATDNTHYVGHNKSYEHILVPAYGSDDLLGKRVRVQITEVSKFHMKSIIISEPCLAAPTASEKSKGALRVTDLRMAGALSAALLLAYFILKFLYVSYFVQA</sequence>
<proteinExistence type="predicted"/>
<name>A0AC34F3K4_9BILA</name>
<organism evidence="1 2">
    <name type="scientific">Panagrolaimus sp. ES5</name>
    <dbReference type="NCBI Taxonomy" id="591445"/>
    <lineage>
        <taxon>Eukaryota</taxon>
        <taxon>Metazoa</taxon>
        <taxon>Ecdysozoa</taxon>
        <taxon>Nematoda</taxon>
        <taxon>Chromadorea</taxon>
        <taxon>Rhabditida</taxon>
        <taxon>Tylenchina</taxon>
        <taxon>Panagrolaimomorpha</taxon>
        <taxon>Panagrolaimoidea</taxon>
        <taxon>Panagrolaimidae</taxon>
        <taxon>Panagrolaimus</taxon>
    </lineage>
</organism>
<accession>A0AC34F3K4</accession>
<dbReference type="WBParaSite" id="ES5_v2.g11606.t1">
    <property type="protein sequence ID" value="ES5_v2.g11606.t1"/>
    <property type="gene ID" value="ES5_v2.g11606"/>
</dbReference>
<evidence type="ECO:0000313" key="1">
    <source>
        <dbReference type="Proteomes" id="UP000887579"/>
    </source>
</evidence>
<dbReference type="Proteomes" id="UP000887579">
    <property type="component" value="Unplaced"/>
</dbReference>
<evidence type="ECO:0000313" key="2">
    <source>
        <dbReference type="WBParaSite" id="ES5_v2.g11606.t1"/>
    </source>
</evidence>